<accession>I4EMD0</accession>
<proteinExistence type="predicted"/>
<reference evidence="1 2" key="1">
    <citation type="journal article" date="2012" name="ISME J.">
        <title>Nitrification expanded: discovery, physiology and genomics of a nitrite-oxidizing bacterium from the phylum Chloroflexi.</title>
        <authorList>
            <person name="Sorokin D.Y."/>
            <person name="Lucker S."/>
            <person name="Vejmelkova D."/>
            <person name="Kostrikina N.A."/>
            <person name="Kleerebezem R."/>
            <person name="Rijpstra W.I."/>
            <person name="Damste J.S."/>
            <person name="Le Paslier D."/>
            <person name="Muyzer G."/>
            <person name="Wagner M."/>
            <person name="van Loosdrecht M.C."/>
            <person name="Daims H."/>
        </authorList>
    </citation>
    <scope>NUCLEOTIDE SEQUENCE [LARGE SCALE GENOMIC DNA]</scope>
    <source>
        <strain evidence="2">none</strain>
    </source>
</reference>
<dbReference type="Proteomes" id="UP000004221">
    <property type="component" value="Unassembled WGS sequence"/>
</dbReference>
<dbReference type="AlphaFoldDB" id="I4EMD0"/>
<comment type="caution">
    <text evidence="1">The sequence shown here is derived from an EMBL/GenBank/DDBJ whole genome shotgun (WGS) entry which is preliminary data.</text>
</comment>
<keyword evidence="2" id="KW-1185">Reference proteome</keyword>
<protein>
    <submittedName>
        <fullName evidence="1">Uncharacterized protein</fullName>
    </submittedName>
</protein>
<evidence type="ECO:0000313" key="1">
    <source>
        <dbReference type="EMBL" id="CCF85843.1"/>
    </source>
</evidence>
<evidence type="ECO:0000313" key="2">
    <source>
        <dbReference type="Proteomes" id="UP000004221"/>
    </source>
</evidence>
<sequence>MLAGYEVDLSRWFPAIGLLGQSQTKGQVCFTAERKVDLEPASAKCQQAGFRCVGDDPCITASPRLV</sequence>
<name>I4EMD0_9BACT</name>
<gene>
    <name evidence="1" type="ORF">NITHO_5920004</name>
</gene>
<dbReference type="EMBL" id="CAGS01000548">
    <property type="protein sequence ID" value="CCF85843.1"/>
    <property type="molecule type" value="Genomic_DNA"/>
</dbReference>
<organism evidence="1 2">
    <name type="scientific">Nitrolancea hollandica Lb</name>
    <dbReference type="NCBI Taxonomy" id="1129897"/>
    <lineage>
        <taxon>Bacteria</taxon>
        <taxon>Pseudomonadati</taxon>
        <taxon>Thermomicrobiota</taxon>
        <taxon>Thermomicrobia</taxon>
        <taxon>Sphaerobacterales</taxon>
        <taxon>Sphaerobacterineae</taxon>
        <taxon>Sphaerobacteraceae</taxon>
        <taxon>Nitrolancea</taxon>
    </lineage>
</organism>